<protein>
    <submittedName>
        <fullName evidence="13">Uncharacterized protein LOC116938821</fullName>
    </submittedName>
</protein>
<evidence type="ECO:0000256" key="5">
    <source>
        <dbReference type="ARBA" id="ARBA00023136"/>
    </source>
</evidence>
<evidence type="ECO:0000256" key="2">
    <source>
        <dbReference type="ARBA" id="ARBA00022692"/>
    </source>
</evidence>
<keyword evidence="7" id="KW-0325">Glycoprotein</keyword>
<evidence type="ECO:0000256" key="4">
    <source>
        <dbReference type="ARBA" id="ARBA00022989"/>
    </source>
</evidence>
<reference evidence="13" key="1">
    <citation type="submission" date="2025-08" db="UniProtKB">
        <authorList>
            <consortium name="RefSeq"/>
        </authorList>
    </citation>
    <scope>IDENTIFICATION</scope>
    <source>
        <tissue evidence="13">Sperm</tissue>
    </source>
</reference>
<keyword evidence="4 9" id="KW-1133">Transmembrane helix</keyword>
<keyword evidence="12" id="KW-1185">Reference proteome</keyword>
<gene>
    <name evidence="13" type="primary">LOC116938821</name>
</gene>
<dbReference type="InterPro" id="IPR007110">
    <property type="entry name" value="Ig-like_dom"/>
</dbReference>
<feature type="transmembrane region" description="Helical" evidence="9">
    <location>
        <begin position="200"/>
        <end position="222"/>
    </location>
</feature>
<comment type="subcellular location">
    <subcellularLocation>
        <location evidence="1">Membrane</location>
        <topology evidence="1">Single-pass type I membrane protein</topology>
    </subcellularLocation>
</comment>
<evidence type="ECO:0000256" key="3">
    <source>
        <dbReference type="ARBA" id="ARBA00022729"/>
    </source>
</evidence>
<dbReference type="PANTHER" id="PTHR13869">
    <property type="entry name" value="MYELIN P0 RELATED"/>
    <property type="match status" value="1"/>
</dbReference>
<dbReference type="GO" id="GO:0016020">
    <property type="term" value="C:membrane"/>
    <property type="evidence" value="ECO:0007669"/>
    <property type="project" value="UniProtKB-SubCell"/>
</dbReference>
<evidence type="ECO:0000256" key="8">
    <source>
        <dbReference type="ARBA" id="ARBA00023319"/>
    </source>
</evidence>
<dbReference type="Proteomes" id="UP001318040">
    <property type="component" value="Chromosome 4"/>
</dbReference>
<dbReference type="CDD" id="cd00099">
    <property type="entry name" value="IgV"/>
    <property type="match status" value="1"/>
</dbReference>
<dbReference type="SMART" id="SM00409">
    <property type="entry name" value="IG"/>
    <property type="match status" value="1"/>
</dbReference>
<feature type="signal peptide" evidence="10">
    <location>
        <begin position="1"/>
        <end position="20"/>
    </location>
</feature>
<dbReference type="Pfam" id="PF07686">
    <property type="entry name" value="V-set"/>
    <property type="match status" value="1"/>
</dbReference>
<dbReference type="SUPFAM" id="SSF48726">
    <property type="entry name" value="Immunoglobulin"/>
    <property type="match status" value="1"/>
</dbReference>
<keyword evidence="2 9" id="KW-0812">Transmembrane</keyword>
<dbReference type="InterPro" id="IPR013783">
    <property type="entry name" value="Ig-like_fold"/>
</dbReference>
<evidence type="ECO:0000313" key="13">
    <source>
        <dbReference type="RefSeq" id="XP_032802401.1"/>
    </source>
</evidence>
<dbReference type="PANTHER" id="PTHR13869:SF24">
    <property type="entry name" value="BASEMENT MEMBRANE-SPECIFIC HEPARAN SULFATE PROTEOGLYCAN CORE PROTEIN-LIKE"/>
    <property type="match status" value="1"/>
</dbReference>
<dbReference type="InterPro" id="IPR036179">
    <property type="entry name" value="Ig-like_dom_sf"/>
</dbReference>
<accession>A0AAJ7WLQ8</accession>
<evidence type="ECO:0000313" key="12">
    <source>
        <dbReference type="Proteomes" id="UP001318040"/>
    </source>
</evidence>
<evidence type="ECO:0000256" key="6">
    <source>
        <dbReference type="ARBA" id="ARBA00023157"/>
    </source>
</evidence>
<evidence type="ECO:0000259" key="11">
    <source>
        <dbReference type="PROSITE" id="PS50835"/>
    </source>
</evidence>
<organism evidence="12 13">
    <name type="scientific">Petromyzon marinus</name>
    <name type="common">Sea lamprey</name>
    <dbReference type="NCBI Taxonomy" id="7757"/>
    <lineage>
        <taxon>Eukaryota</taxon>
        <taxon>Metazoa</taxon>
        <taxon>Chordata</taxon>
        <taxon>Craniata</taxon>
        <taxon>Vertebrata</taxon>
        <taxon>Cyclostomata</taxon>
        <taxon>Hyperoartia</taxon>
        <taxon>Petromyzontiformes</taxon>
        <taxon>Petromyzontidae</taxon>
        <taxon>Petromyzon</taxon>
    </lineage>
</organism>
<evidence type="ECO:0000256" key="7">
    <source>
        <dbReference type="ARBA" id="ARBA00023180"/>
    </source>
</evidence>
<evidence type="ECO:0000256" key="9">
    <source>
        <dbReference type="SAM" id="Phobius"/>
    </source>
</evidence>
<keyword evidence="6" id="KW-1015">Disulfide bond</keyword>
<keyword evidence="3 10" id="KW-0732">Signal</keyword>
<dbReference type="InterPro" id="IPR013106">
    <property type="entry name" value="Ig_V-set"/>
</dbReference>
<dbReference type="RefSeq" id="XP_032802401.1">
    <property type="nucleotide sequence ID" value="XM_032946510.1"/>
</dbReference>
<dbReference type="AlphaFoldDB" id="A0AAJ7WLQ8"/>
<dbReference type="InterPro" id="IPR000920">
    <property type="entry name" value="Myelin_P0-rel"/>
</dbReference>
<evidence type="ECO:0000256" key="1">
    <source>
        <dbReference type="ARBA" id="ARBA00004479"/>
    </source>
</evidence>
<dbReference type="InterPro" id="IPR003599">
    <property type="entry name" value="Ig_sub"/>
</dbReference>
<dbReference type="KEGG" id="pmrn:116938821"/>
<proteinExistence type="predicted"/>
<feature type="chain" id="PRO_5042504233" evidence="10">
    <location>
        <begin position="21"/>
        <end position="283"/>
    </location>
</feature>
<sequence>MGVLVSWIICWLLQCLLCQGSRLICASPTPKYLTPQEGESIRLACKASDALWFERENQQSQRAVSWYWTSSLDKFLPQLDIKQLVIEQFSSQIINKPEKTSRFHERVEILDADFEEGCFSINITNLQLNDSGVFFCKAWGNAAMHLETINLTVHPKVPPEESSTSKYYRGDWRETTTSPSITNVTPEPNSSFCPSLQCPVAISVPVGVLFLVAVSVTIVLCVRHSRRSVAHAMAMEDRSPNQIIYAPIKHDNPANDALQTETYEEELMYTEVEITHHRQPTVD</sequence>
<dbReference type="PROSITE" id="PS50835">
    <property type="entry name" value="IG_LIKE"/>
    <property type="match status" value="1"/>
</dbReference>
<evidence type="ECO:0000256" key="10">
    <source>
        <dbReference type="SAM" id="SignalP"/>
    </source>
</evidence>
<keyword evidence="5 9" id="KW-0472">Membrane</keyword>
<feature type="domain" description="Ig-like" evidence="11">
    <location>
        <begin position="28"/>
        <end position="152"/>
    </location>
</feature>
<dbReference type="Gene3D" id="2.60.40.10">
    <property type="entry name" value="Immunoglobulins"/>
    <property type="match status" value="1"/>
</dbReference>
<name>A0AAJ7WLQ8_PETMA</name>
<keyword evidence="8" id="KW-0393">Immunoglobulin domain</keyword>